<evidence type="ECO:0000256" key="1">
    <source>
        <dbReference type="ARBA" id="ARBA00023027"/>
    </source>
</evidence>
<dbReference type="AlphaFoldDB" id="A0A8I1M4T2"/>
<keyword evidence="1" id="KW-0520">NAD</keyword>
<comment type="caution">
    <text evidence="3">The sequence shown here is derived from an EMBL/GenBank/DDBJ whole genome shotgun (WGS) entry which is preliminary data.</text>
</comment>
<gene>
    <name evidence="3" type="ORF">JF547_01140</name>
</gene>
<dbReference type="CDD" id="cd05266">
    <property type="entry name" value="SDR_a4"/>
    <property type="match status" value="1"/>
</dbReference>
<evidence type="ECO:0000313" key="4">
    <source>
        <dbReference type="Proteomes" id="UP000664405"/>
    </source>
</evidence>
<dbReference type="InterPro" id="IPR001509">
    <property type="entry name" value="Epimerase_deHydtase"/>
</dbReference>
<protein>
    <submittedName>
        <fullName evidence="3">SDR family oxidoreductase</fullName>
    </submittedName>
</protein>
<dbReference type="PANTHER" id="PTHR43574">
    <property type="entry name" value="EPIMERASE-RELATED"/>
    <property type="match status" value="1"/>
</dbReference>
<name>A0A8I1M4T2_9PROT</name>
<dbReference type="EMBL" id="JAEKJW010000001">
    <property type="protein sequence ID" value="MBN8195108.1"/>
    <property type="molecule type" value="Genomic_DNA"/>
</dbReference>
<dbReference type="RefSeq" id="WP_206926390.1">
    <property type="nucleotide sequence ID" value="NZ_JAEKJW010000001.1"/>
</dbReference>
<dbReference type="Pfam" id="PF01370">
    <property type="entry name" value="Epimerase"/>
    <property type="match status" value="1"/>
</dbReference>
<evidence type="ECO:0000313" key="3">
    <source>
        <dbReference type="EMBL" id="MBN8195108.1"/>
    </source>
</evidence>
<dbReference type="SUPFAM" id="SSF51735">
    <property type="entry name" value="NAD(P)-binding Rossmann-fold domains"/>
    <property type="match status" value="1"/>
</dbReference>
<proteinExistence type="predicted"/>
<reference evidence="3" key="1">
    <citation type="submission" date="2020-12" db="EMBL/GenBank/DDBJ databases">
        <title>Oil enriched cultivation method for isolating marine PHA-producing bacteria.</title>
        <authorList>
            <person name="Zheng W."/>
            <person name="Yu S."/>
            <person name="Huang Y."/>
        </authorList>
    </citation>
    <scope>NUCLEOTIDE SEQUENCE</scope>
    <source>
        <strain evidence="3">SY-2-3</strain>
    </source>
</reference>
<evidence type="ECO:0000259" key="2">
    <source>
        <dbReference type="Pfam" id="PF01370"/>
    </source>
</evidence>
<dbReference type="Gene3D" id="3.40.50.720">
    <property type="entry name" value="NAD(P)-binding Rossmann-like Domain"/>
    <property type="match status" value="1"/>
</dbReference>
<sequence>MTNKLFCFGLGFSARLVADQLREDGWKIAGTTRSADKARLLATQGIEPFVFGDDQPVDDIRSALDGVTHVLVSAPPGADGDPVIRHHGADLAALPEGTWIGYLSTTGVYGDRNGGEVTEEDDLLPSGKRGRRRVAAEKAWFDLGRRHGLCVHSFRLAGIYGPGRNALETVRSGRARRIVKPGQVFSRIHVEDIAQTVLASIRKPDCGAVYNVCDDDAAPPQDVIAYACGLLGVDPPAEEDFATAKLSPMAASFYEDNKRVSNARIKDELGVTLRYPDYRAGLMALLDGILAKIDAEQEIV</sequence>
<organism evidence="3 4">
    <name type="scientific">Thalassospira povalilytica</name>
    <dbReference type="NCBI Taxonomy" id="732237"/>
    <lineage>
        <taxon>Bacteria</taxon>
        <taxon>Pseudomonadati</taxon>
        <taxon>Pseudomonadota</taxon>
        <taxon>Alphaproteobacteria</taxon>
        <taxon>Rhodospirillales</taxon>
        <taxon>Thalassospiraceae</taxon>
        <taxon>Thalassospira</taxon>
    </lineage>
</organism>
<dbReference type="InterPro" id="IPR036291">
    <property type="entry name" value="NAD(P)-bd_dom_sf"/>
</dbReference>
<accession>A0A8I1M4T2</accession>
<dbReference type="Proteomes" id="UP000664405">
    <property type="component" value="Unassembled WGS sequence"/>
</dbReference>
<feature type="domain" description="NAD-dependent epimerase/dehydratase" evidence="2">
    <location>
        <begin position="102"/>
        <end position="213"/>
    </location>
</feature>